<evidence type="ECO:0000313" key="14">
    <source>
        <dbReference type="EMBL" id="STZ01901.1"/>
    </source>
</evidence>
<comment type="pathway">
    <text evidence="2 11">Glycan biosynthesis; alginate biosynthesis.</text>
</comment>
<keyword evidence="5 11" id="KW-0808">Transferase</keyword>
<dbReference type="EC" id="2.3.1.-" evidence="11"/>
<accession>A0A378QMG5</accession>
<dbReference type="AlphaFoldDB" id="A0A378QMG5"/>
<feature type="transmembrane region" description="Helical" evidence="12">
    <location>
        <begin position="367"/>
        <end position="388"/>
    </location>
</feature>
<keyword evidence="8 12" id="KW-1133">Transmembrane helix</keyword>
<keyword evidence="10 11" id="KW-0012">Acyltransferase</keyword>
<comment type="similarity">
    <text evidence="3 11">Belongs to the membrane-bound acyltransferase family.</text>
</comment>
<feature type="transmembrane region" description="Helical" evidence="12">
    <location>
        <begin position="494"/>
        <end position="518"/>
    </location>
</feature>
<keyword evidence="11" id="KW-0997">Cell inner membrane</keyword>
<evidence type="ECO:0000256" key="2">
    <source>
        <dbReference type="ARBA" id="ARBA00005182"/>
    </source>
</evidence>
<dbReference type="InterPro" id="IPR028362">
    <property type="entry name" value="AlgI"/>
</dbReference>
<gene>
    <name evidence="14" type="primary">dltB</name>
    <name evidence="13" type="ORF">B5J93_00030</name>
    <name evidence="14" type="ORF">NCTC11012_00120</name>
</gene>
<dbReference type="PIRSF" id="PIRSF500217">
    <property type="entry name" value="AlgI"/>
    <property type="match status" value="1"/>
</dbReference>
<evidence type="ECO:0000256" key="1">
    <source>
        <dbReference type="ARBA" id="ARBA00004651"/>
    </source>
</evidence>
<name>A0A378QMG5_9GAMM</name>
<evidence type="ECO:0000256" key="12">
    <source>
        <dbReference type="SAM" id="Phobius"/>
    </source>
</evidence>
<dbReference type="PIRSF" id="PIRSF016636">
    <property type="entry name" value="AlgI_DltB"/>
    <property type="match status" value="1"/>
</dbReference>
<dbReference type="GO" id="GO:0005886">
    <property type="term" value="C:plasma membrane"/>
    <property type="evidence" value="ECO:0007669"/>
    <property type="project" value="UniProtKB-SubCell"/>
</dbReference>
<feature type="transmembrane region" description="Helical" evidence="12">
    <location>
        <begin position="116"/>
        <end position="138"/>
    </location>
</feature>
<feature type="transmembrane region" description="Helical" evidence="12">
    <location>
        <begin position="400"/>
        <end position="427"/>
    </location>
</feature>
<evidence type="ECO:0000256" key="10">
    <source>
        <dbReference type="ARBA" id="ARBA00023315"/>
    </source>
</evidence>
<keyword evidence="4 11" id="KW-1003">Cell membrane</keyword>
<dbReference type="Pfam" id="PF03062">
    <property type="entry name" value="MBOAT"/>
    <property type="match status" value="1"/>
</dbReference>
<evidence type="ECO:0000256" key="9">
    <source>
        <dbReference type="ARBA" id="ARBA00023136"/>
    </source>
</evidence>
<feature type="transmembrane region" description="Helical" evidence="12">
    <location>
        <begin position="456"/>
        <end position="474"/>
    </location>
</feature>
<dbReference type="RefSeq" id="WP_079323840.1">
    <property type="nucleotide sequence ID" value="NZ_MXAP01000001.1"/>
</dbReference>
<protein>
    <recommendedName>
        <fullName evidence="11">Probable alginate O-acetylase</fullName>
        <ecNumber evidence="11">2.3.1.-</ecNumber>
    </recommendedName>
</protein>
<feature type="transmembrane region" description="Helical" evidence="12">
    <location>
        <begin position="77"/>
        <end position="95"/>
    </location>
</feature>
<evidence type="ECO:0000313" key="13">
    <source>
        <dbReference type="EMBL" id="OPH40246.1"/>
    </source>
</evidence>
<keyword evidence="15" id="KW-1185">Reference proteome</keyword>
<reference evidence="14 16" key="2">
    <citation type="submission" date="2018-06" db="EMBL/GenBank/DDBJ databases">
        <authorList>
            <consortium name="Pathogen Informatics"/>
            <person name="Doyle S."/>
        </authorList>
    </citation>
    <scope>NUCLEOTIDE SEQUENCE [LARGE SCALE GENOMIC DNA]</scope>
    <source>
        <strain evidence="14 16">NCTC11012</strain>
    </source>
</reference>
<evidence type="ECO:0000256" key="11">
    <source>
        <dbReference type="PIRNR" id="PIRNR016636"/>
    </source>
</evidence>
<dbReference type="PANTHER" id="PTHR13285:SF23">
    <property type="entry name" value="TEICHOIC ACID D-ALANYLTRANSFERASE"/>
    <property type="match status" value="1"/>
</dbReference>
<feature type="transmembrane region" description="Helical" evidence="12">
    <location>
        <begin position="342"/>
        <end position="361"/>
    </location>
</feature>
<dbReference type="EMBL" id="UGQF01000001">
    <property type="protein sequence ID" value="STZ01901.1"/>
    <property type="molecule type" value="Genomic_DNA"/>
</dbReference>
<organism evidence="14 16">
    <name type="scientific">Moraxella equi</name>
    <dbReference type="NCBI Taxonomy" id="60442"/>
    <lineage>
        <taxon>Bacteria</taxon>
        <taxon>Pseudomonadati</taxon>
        <taxon>Pseudomonadota</taxon>
        <taxon>Gammaproteobacteria</taxon>
        <taxon>Moraxellales</taxon>
        <taxon>Moraxellaceae</taxon>
        <taxon>Moraxella</taxon>
    </lineage>
</organism>
<evidence type="ECO:0000313" key="16">
    <source>
        <dbReference type="Proteomes" id="UP000254618"/>
    </source>
</evidence>
<evidence type="ECO:0000256" key="5">
    <source>
        <dbReference type="ARBA" id="ARBA00022679"/>
    </source>
</evidence>
<evidence type="ECO:0000256" key="3">
    <source>
        <dbReference type="ARBA" id="ARBA00010323"/>
    </source>
</evidence>
<dbReference type="InterPro" id="IPR024194">
    <property type="entry name" value="Ac/AlaTfrase_AlgI/DltB"/>
</dbReference>
<dbReference type="PANTHER" id="PTHR13285">
    <property type="entry name" value="ACYLTRANSFERASE"/>
    <property type="match status" value="1"/>
</dbReference>
<evidence type="ECO:0000256" key="4">
    <source>
        <dbReference type="ARBA" id="ARBA00022475"/>
    </source>
</evidence>
<sequence length="520" mass="59803">MFSFLSVEFALLFIAFFMLYWAFKKRPDIQNMLLLIISHAIIYLMAGMMAVGILFVFSIVIYVIARQIIISHHKKTWMTMGIIITLINLSVFKYYEFFRANISRALEMWQLDNTGLMANIIFPLGVSYYSFQAISYLVTLYRQSVVYEKNEQTKQSEQEKQDENNENPIFYLYFWQALTHFSFFATISAGPITRVNDTKGLIDIMGKPCGMYDQLNEPESRQLLYPKIAFALIVLALAKKWWLAGYLADNWVDPVFANPAGFHSLEVLTAIYGYTLQLFLDFSGYSEMMVAFGLLLGFRLPMNFNAPLLAHNIRDFWDRWHISLSTWIRDYIYIPLGGSRKGFWFTQLNLIIAMVLSGIWHGSTFNFFFWGLLHALAIALLNIGDLACQKISGHVKGRNFLANTGIIGKTLGVLITVHFVVFAFVFFRATTLDEALLVFNALFFNHINVAWTNNPLYLLAILALALAWLIYPLFHRHQKNVGRLILKMPSVIFYVLCFMIFMAVVILAPSGIPGFIYANF</sequence>
<reference evidence="13 15" key="1">
    <citation type="submission" date="2017-03" db="EMBL/GenBank/DDBJ databases">
        <title>Draft genome sequence of Moraxella equi CCUG 4950T type strain.</title>
        <authorList>
            <person name="Salva-Serra F."/>
            <person name="Engstrom-Jakobsson H."/>
            <person name="Thorell K."/>
            <person name="Jaen-Luchoro D."/>
            <person name="Gonzales-Siles L."/>
            <person name="Karlsson R."/>
            <person name="Yazdan S."/>
            <person name="Boulund F."/>
            <person name="Johnning A."/>
            <person name="Engstrand L."/>
            <person name="Kristiansson E."/>
            <person name="Moore E."/>
        </authorList>
    </citation>
    <scope>NUCLEOTIDE SEQUENCE [LARGE SCALE GENOMIC DNA]</scope>
    <source>
        <strain evidence="13 15">CCUG 4950</strain>
    </source>
</reference>
<dbReference type="GO" id="GO:0016746">
    <property type="term" value="F:acyltransferase activity"/>
    <property type="evidence" value="ECO:0007669"/>
    <property type="project" value="UniProtKB-KW"/>
</dbReference>
<dbReference type="Proteomes" id="UP000190777">
    <property type="component" value="Unassembled WGS sequence"/>
</dbReference>
<evidence type="ECO:0000256" key="6">
    <source>
        <dbReference type="ARBA" id="ARBA00022692"/>
    </source>
</evidence>
<feature type="transmembrane region" description="Helical" evidence="12">
    <location>
        <begin position="35"/>
        <end position="65"/>
    </location>
</feature>
<dbReference type="GO" id="GO:0042121">
    <property type="term" value="P:alginic acid biosynthetic process"/>
    <property type="evidence" value="ECO:0007669"/>
    <property type="project" value="UniProtKB-UniRule"/>
</dbReference>
<dbReference type="InterPro" id="IPR004299">
    <property type="entry name" value="MBOAT_fam"/>
</dbReference>
<comment type="subcellular location">
    <subcellularLocation>
        <location evidence="11">Cell inner membrane</location>
    </subcellularLocation>
    <subcellularLocation>
        <location evidence="1">Cell membrane</location>
        <topology evidence="1">Multi-pass membrane protein</topology>
    </subcellularLocation>
</comment>
<keyword evidence="6 11" id="KW-0812">Transmembrane</keyword>
<dbReference type="EMBL" id="MXAP01000001">
    <property type="protein sequence ID" value="OPH40246.1"/>
    <property type="molecule type" value="Genomic_DNA"/>
</dbReference>
<keyword evidence="7 11" id="KW-0016">Alginate biosynthesis</keyword>
<feature type="transmembrane region" description="Helical" evidence="12">
    <location>
        <begin position="228"/>
        <end position="248"/>
    </location>
</feature>
<dbReference type="Proteomes" id="UP000254618">
    <property type="component" value="Unassembled WGS sequence"/>
</dbReference>
<evidence type="ECO:0000313" key="15">
    <source>
        <dbReference type="Proteomes" id="UP000190777"/>
    </source>
</evidence>
<dbReference type="UniPathway" id="UPA00286"/>
<keyword evidence="9 11" id="KW-0472">Membrane</keyword>
<dbReference type="InterPro" id="IPR051085">
    <property type="entry name" value="MB_O-acyltransferase"/>
</dbReference>
<evidence type="ECO:0000256" key="7">
    <source>
        <dbReference type="ARBA" id="ARBA00022841"/>
    </source>
</evidence>
<feature type="transmembrane region" description="Helical" evidence="12">
    <location>
        <begin position="6"/>
        <end position="23"/>
    </location>
</feature>
<evidence type="ECO:0000256" key="8">
    <source>
        <dbReference type="ARBA" id="ARBA00022989"/>
    </source>
</evidence>
<proteinExistence type="inferred from homology"/>